<dbReference type="EMBL" id="CP049811">
    <property type="protein sequence ID" value="QIK40026.1"/>
    <property type="molecule type" value="Genomic_DNA"/>
</dbReference>
<evidence type="ECO:0000313" key="2">
    <source>
        <dbReference type="Proteomes" id="UP000500791"/>
    </source>
</evidence>
<evidence type="ECO:0000313" key="1">
    <source>
        <dbReference type="EMBL" id="QIK40026.1"/>
    </source>
</evidence>
<dbReference type="Proteomes" id="UP000500791">
    <property type="component" value="Chromosome"/>
</dbReference>
<keyword evidence="2" id="KW-1185">Reference proteome</keyword>
<protein>
    <submittedName>
        <fullName evidence="1">Uncharacterized protein</fullName>
    </submittedName>
</protein>
<dbReference type="KEGG" id="mon:G8E03_04170"/>
<sequence length="197" mass="21685">MRIAILGWGSLIWDIEILAPHVTGAWQMRGGPDLPMEFSRVSAKRKMGLAVCLDPQDGALCPTHAIRSTRTQVAQAAVDLAERERAPLDRIGWATATDAFGRLPQVNDRVMEWCATGDYDAAIWTDLEPNFHEAPRDPFTVAGAIAYLKTLQGDQIEEAHRYIQEAPATTMTPLRRALAADPWWASLKAGPAQRTGP</sequence>
<gene>
    <name evidence="1" type="ORF">G8E03_04170</name>
</gene>
<reference evidence="1 2" key="1">
    <citation type="submission" date="2020-03" db="EMBL/GenBank/DDBJ databases">
        <title>Complete genome sequence of Monaibacterium sp. ALG8 with diverse plasmids.</title>
        <authorList>
            <person name="Sun C."/>
        </authorList>
    </citation>
    <scope>NUCLEOTIDE SEQUENCE [LARGE SCALE GENOMIC DNA]</scope>
    <source>
        <strain evidence="1 2">ALG8</strain>
    </source>
</reference>
<organism evidence="1 2">
    <name type="scientific">Pontivivens nitratireducens</name>
    <dbReference type="NCBI Taxonomy" id="2758038"/>
    <lineage>
        <taxon>Bacteria</taxon>
        <taxon>Pseudomonadati</taxon>
        <taxon>Pseudomonadota</taxon>
        <taxon>Alphaproteobacteria</taxon>
        <taxon>Rhodobacterales</taxon>
        <taxon>Paracoccaceae</taxon>
        <taxon>Pontivivens</taxon>
    </lineage>
</organism>
<accession>A0A6G7VJI0</accession>
<dbReference type="AlphaFoldDB" id="A0A6G7VJI0"/>
<name>A0A6G7VJI0_9RHOB</name>
<proteinExistence type="predicted"/>